<dbReference type="AlphaFoldDB" id="D2RHZ3"/>
<dbReference type="GeneID" id="8739517"/>
<name>D2RHZ3_ARCPA</name>
<dbReference type="RefSeq" id="WP_012940254.1">
    <property type="nucleotide sequence ID" value="NC_013741.1"/>
</dbReference>
<gene>
    <name evidence="1" type="ordered locus">Arcpr_0855</name>
</gene>
<evidence type="ECO:0000313" key="1">
    <source>
        <dbReference type="EMBL" id="ADB57918.1"/>
    </source>
</evidence>
<evidence type="ECO:0000313" key="2">
    <source>
        <dbReference type="Proteomes" id="UP000001901"/>
    </source>
</evidence>
<dbReference type="KEGG" id="apo:Arcpr_0855"/>
<dbReference type="EMBL" id="CP001857">
    <property type="protein sequence ID" value="ADB57918.1"/>
    <property type="molecule type" value="Genomic_DNA"/>
</dbReference>
<reference evidence="1 2" key="1">
    <citation type="journal article" date="2010" name="Stand. Genomic Sci.">
        <title>Complete genome sequence of Archaeoglobus profundus type strain (AV18).</title>
        <authorList>
            <person name="von Jan M."/>
            <person name="Lapidus A."/>
            <person name="Del Rio T.G."/>
            <person name="Copeland A."/>
            <person name="Tice H."/>
            <person name="Cheng J.F."/>
            <person name="Lucas S."/>
            <person name="Chen F."/>
            <person name="Nolan M."/>
            <person name="Goodwin L."/>
            <person name="Han C."/>
            <person name="Pitluck S."/>
            <person name="Liolios K."/>
            <person name="Ivanova N."/>
            <person name="Mavromatis K."/>
            <person name="Ovchinnikova G."/>
            <person name="Chertkov O."/>
            <person name="Pati A."/>
            <person name="Chen A."/>
            <person name="Palaniappan K."/>
            <person name="Land M."/>
            <person name="Hauser L."/>
            <person name="Chang Y.J."/>
            <person name="Jeffries C.D."/>
            <person name="Saunders E."/>
            <person name="Brettin T."/>
            <person name="Detter J.C."/>
            <person name="Chain P."/>
            <person name="Eichinger K."/>
            <person name="Huber H."/>
            <person name="Spring S."/>
            <person name="Rohde M."/>
            <person name="Goker M."/>
            <person name="Wirth R."/>
            <person name="Woyke T."/>
            <person name="Bristow J."/>
            <person name="Eisen J.A."/>
            <person name="Markowitz V."/>
            <person name="Hugenholtz P."/>
            <person name="Kyrpides N.C."/>
            <person name="Klenk H.P."/>
        </authorList>
    </citation>
    <scope>NUCLEOTIDE SEQUENCE [LARGE SCALE GENOMIC DNA]</scope>
    <source>
        <strain evidence="2">DSM 5631 / JCM 9629 / NBRC 100127 / Av18</strain>
    </source>
</reference>
<dbReference type="Proteomes" id="UP000001901">
    <property type="component" value="Chromosome"/>
</dbReference>
<sequence>MRFHRVLMVLVGLMLIAVPALADDSIQVYPPFAIPNQIVLDKKPQHVYIVVFGGTYTEGSSRVNPFSASLGATATYRILDPKGGVLASGSLTFNDSVDAFIAEVSPALFRDPGAYKIITTVSADVDGDGQIESSTAESTLKAVFSHGSFIKLSEDGINAISLTNGILTVKKIGASSVTFNIAGRDLTLNPGQSLDLSIAGMRAALIVDSIDDINGTRFASVTITYPEDLNLLSFIKLPVNTSTDYLTLSDSDRIFKYKEYHPIVVLSKEGDVFRARLSKDGAIEFSQLLYSGLFGLIQIFQDFRIEPPSADVKWYVTIRAGISFADWAAAGFPLELNRALDALLVWESEPHVIVNWKAEKWKQIIIFATKLAERVENFVDLITPSMIEPSYFNFRIPGGFWTKLYAEHYDEAVSAYVVAASWSIGDIEGIEFNWDEMFQALLNGEIIVSVDFIIKEVALEFRM</sequence>
<keyword evidence="2" id="KW-1185">Reference proteome</keyword>
<dbReference type="HOGENOM" id="CLU_578231_0_0_2"/>
<dbReference type="STRING" id="572546.Arcpr_0855"/>
<proteinExistence type="predicted"/>
<protein>
    <submittedName>
        <fullName evidence="1">Uncharacterized protein</fullName>
    </submittedName>
</protein>
<dbReference type="PaxDb" id="572546-Arcpr_0855"/>
<accession>D2RHZ3</accession>
<organism evidence="1 2">
    <name type="scientific">Archaeoglobus profundus (strain DSM 5631 / JCM 9629 / NBRC 100127 / Av18)</name>
    <dbReference type="NCBI Taxonomy" id="572546"/>
    <lineage>
        <taxon>Archaea</taxon>
        <taxon>Methanobacteriati</taxon>
        <taxon>Methanobacteriota</taxon>
        <taxon>Archaeoglobi</taxon>
        <taxon>Archaeoglobales</taxon>
        <taxon>Archaeoglobaceae</taxon>
        <taxon>Archaeoglobus</taxon>
    </lineage>
</organism>
<dbReference type="eggNOG" id="ENOG502N55I">
    <property type="taxonomic scope" value="Archaea"/>
</dbReference>